<gene>
    <name evidence="2" type="ORF">ACRE_034240</name>
</gene>
<protein>
    <submittedName>
        <fullName evidence="2">Uncharacterized protein</fullName>
    </submittedName>
</protein>
<evidence type="ECO:0000313" key="2">
    <source>
        <dbReference type="EMBL" id="KFH45721.1"/>
    </source>
</evidence>
<reference evidence="3" key="1">
    <citation type="journal article" date="2014" name="Genome Announc.">
        <title>Genome sequence and annotation of Acremonium chrysogenum, producer of the beta-lactam antibiotic cephalosporin C.</title>
        <authorList>
            <person name="Terfehr D."/>
            <person name="Dahlmann T.A."/>
            <person name="Specht T."/>
            <person name="Zadra I."/>
            <person name="Kuernsteiner H."/>
            <person name="Kueck U."/>
        </authorList>
    </citation>
    <scope>NUCLEOTIDE SEQUENCE [LARGE SCALE GENOMIC DNA]</scope>
    <source>
        <strain evidence="3">ATCC 11550 / CBS 779.69 / DSM 880 / IAM 14645 / JCM 23072 / IMI 49137</strain>
    </source>
</reference>
<comment type="caution">
    <text evidence="2">The sequence shown here is derived from an EMBL/GenBank/DDBJ whole genome shotgun (WGS) entry which is preliminary data.</text>
</comment>
<feature type="region of interest" description="Disordered" evidence="1">
    <location>
        <begin position="43"/>
        <end position="62"/>
    </location>
</feature>
<dbReference type="AlphaFoldDB" id="A0A086T8N9"/>
<dbReference type="Proteomes" id="UP000029964">
    <property type="component" value="Unassembled WGS sequence"/>
</dbReference>
<proteinExistence type="predicted"/>
<accession>A0A086T8N9</accession>
<evidence type="ECO:0000256" key="1">
    <source>
        <dbReference type="SAM" id="MobiDB-lite"/>
    </source>
</evidence>
<organism evidence="2 3">
    <name type="scientific">Hapsidospora chrysogenum (strain ATCC 11550 / CBS 779.69 / DSM 880 / IAM 14645 / JCM 23072 / IMI 49137)</name>
    <name type="common">Acremonium chrysogenum</name>
    <dbReference type="NCBI Taxonomy" id="857340"/>
    <lineage>
        <taxon>Eukaryota</taxon>
        <taxon>Fungi</taxon>
        <taxon>Dikarya</taxon>
        <taxon>Ascomycota</taxon>
        <taxon>Pezizomycotina</taxon>
        <taxon>Sordariomycetes</taxon>
        <taxon>Hypocreomycetidae</taxon>
        <taxon>Hypocreales</taxon>
        <taxon>Bionectriaceae</taxon>
        <taxon>Hapsidospora</taxon>
    </lineage>
</organism>
<dbReference type="HOGENOM" id="CLU_2048998_0_0_1"/>
<sequence length="120" mass="13113">MEITADVTFKSINTTLGLVILTPFHISGLLLCANLTASACALEATSPQSSTEPPTLPPDPFSPPGPALLLLLLWHSSQSVPWWYRHSSLTRCILRHGSMSSSASFAWHRSRSRTSRQPQS</sequence>
<keyword evidence="3" id="KW-1185">Reference proteome</keyword>
<dbReference type="EMBL" id="JPKY01000028">
    <property type="protein sequence ID" value="KFH45721.1"/>
    <property type="molecule type" value="Genomic_DNA"/>
</dbReference>
<evidence type="ECO:0000313" key="3">
    <source>
        <dbReference type="Proteomes" id="UP000029964"/>
    </source>
</evidence>
<feature type="region of interest" description="Disordered" evidence="1">
    <location>
        <begin position="100"/>
        <end position="120"/>
    </location>
</feature>
<name>A0A086T8N9_HAPC1</name>